<dbReference type="PROSITE" id="PS50181">
    <property type="entry name" value="FBOX"/>
    <property type="match status" value="1"/>
</dbReference>
<reference evidence="3 4" key="1">
    <citation type="journal article" date="2016" name="Mol. Biol. Evol.">
        <title>Comparative Genomics of Early-Diverging Mushroom-Forming Fungi Provides Insights into the Origins of Lignocellulose Decay Capabilities.</title>
        <authorList>
            <person name="Nagy L.G."/>
            <person name="Riley R."/>
            <person name="Tritt A."/>
            <person name="Adam C."/>
            <person name="Daum C."/>
            <person name="Floudas D."/>
            <person name="Sun H."/>
            <person name="Yadav J.S."/>
            <person name="Pangilinan J."/>
            <person name="Larsson K.H."/>
            <person name="Matsuura K."/>
            <person name="Barry K."/>
            <person name="Labutti K."/>
            <person name="Kuo R."/>
            <person name="Ohm R.A."/>
            <person name="Bhattacharya S.S."/>
            <person name="Shirouzu T."/>
            <person name="Yoshinaga Y."/>
            <person name="Martin F.M."/>
            <person name="Grigoriev I.V."/>
            <person name="Hibbett D.S."/>
        </authorList>
    </citation>
    <scope>NUCLEOTIDE SEQUENCE [LARGE SCALE GENOMIC DNA]</scope>
    <source>
        <strain evidence="3 4">HHB12029</strain>
    </source>
</reference>
<gene>
    <name evidence="3" type="ORF">EXIGLDRAFT_834465</name>
</gene>
<organism evidence="3 4">
    <name type="scientific">Exidia glandulosa HHB12029</name>
    <dbReference type="NCBI Taxonomy" id="1314781"/>
    <lineage>
        <taxon>Eukaryota</taxon>
        <taxon>Fungi</taxon>
        <taxon>Dikarya</taxon>
        <taxon>Basidiomycota</taxon>
        <taxon>Agaricomycotina</taxon>
        <taxon>Agaricomycetes</taxon>
        <taxon>Auriculariales</taxon>
        <taxon>Exidiaceae</taxon>
        <taxon>Exidia</taxon>
    </lineage>
</organism>
<dbReference type="GO" id="GO:0009251">
    <property type="term" value="P:glucan catabolic process"/>
    <property type="evidence" value="ECO:0007669"/>
    <property type="project" value="TreeGrafter"/>
</dbReference>
<sequence length="871" mass="95557">MRDHVTVLVALFPLLACAQAPYRLSNSFTGSAFLDAFTFDDTESDLRSSSDWLANASYARSAGLAAITNTGNVRLKVDNTSTVVFNDKRASVSITSRETVSLGSLIVLDVRHGPCGCSLWPAFSSRADTWPVGGGLNIFKSRNVEQNSTVTLSLDPSSSHCVLQPDVTISGSLVSGLENCSDATTECAITRFDGKNQTGVWVTELAASAISVWYFPVDQSVPEVLDPAIEEVADTAALGRPLARFAFPSATDECDLAKLIAPQRLVLSISLCGLYADFNNPTDAVCGGSCYSSWVLGAGSPTYDNAYFDIASLRIYTSPTSAIAPNTNTSTPWIVLGEGVSPRFVVIVLAGSLGGLLLAFGLVTGSAEVRACFEGAVAAELHEHHNAERMRSLRLPDELWVGIWAHLPMRSVVSVSHVCRIWRSMALASPSLWATLEVFGRRHPTDCKCQPCVAVATWVIYCKSCRSDAVTLGNANTELIRHLLPRSDFCPLSLVMDIEHNTGVDETRQIAEMLAPHCQRIVHIDWRGHYRNVSNVAEFFRPFDELPALRTLSSISAAVKFSRNIRLPSLRQLQVTGTIYGDQYDFDSGRLVFPSVTRLDYTIPFHHHDSLISTLEAVPNLTVLHLCGEEYYNDPISLDYDRITQLTAHLDDVHIRYFLPNMYRLAMALYTTRRHTFALELFGDVPRSALFHHIFTDLRDDVRLSILGKLLCDTEMHEKVWNVDGVDSQGRHRRITHHPEHWIYLLWVHLPLSTLSVLYIDADLMRVIPRTIVEFPTLHELTVNAVNADSLAFADDGVLPHIPALRVLRLAASASVTVDGSASLVSIPTAHVASFISKASVDGGILSELVLDNVELGGDLTALKTLVGSCR</sequence>
<evidence type="ECO:0000256" key="1">
    <source>
        <dbReference type="SAM" id="SignalP"/>
    </source>
</evidence>
<keyword evidence="1" id="KW-0732">Signal</keyword>
<dbReference type="Proteomes" id="UP000077266">
    <property type="component" value="Unassembled WGS sequence"/>
</dbReference>
<proteinExistence type="predicted"/>
<evidence type="ECO:0000313" key="3">
    <source>
        <dbReference type="EMBL" id="KZV95202.1"/>
    </source>
</evidence>
<dbReference type="Gene3D" id="2.60.120.200">
    <property type="match status" value="1"/>
</dbReference>
<accession>A0A165JQU3</accession>
<dbReference type="Pfam" id="PF26113">
    <property type="entry name" value="GH16_XgeA"/>
    <property type="match status" value="1"/>
</dbReference>
<dbReference type="InterPro" id="IPR036047">
    <property type="entry name" value="F-box-like_dom_sf"/>
</dbReference>
<dbReference type="SUPFAM" id="SSF49899">
    <property type="entry name" value="Concanavalin A-like lectins/glucanases"/>
    <property type="match status" value="1"/>
</dbReference>
<dbReference type="Pfam" id="PF12937">
    <property type="entry name" value="F-box-like"/>
    <property type="match status" value="1"/>
</dbReference>
<feature type="signal peptide" evidence="1">
    <location>
        <begin position="1"/>
        <end position="18"/>
    </location>
</feature>
<dbReference type="PANTHER" id="PTHR10963">
    <property type="entry name" value="GLYCOSYL HYDROLASE-RELATED"/>
    <property type="match status" value="1"/>
</dbReference>
<dbReference type="InterPro" id="IPR001810">
    <property type="entry name" value="F-box_dom"/>
</dbReference>
<dbReference type="InterPro" id="IPR013320">
    <property type="entry name" value="ConA-like_dom_sf"/>
</dbReference>
<dbReference type="SMART" id="SM00256">
    <property type="entry name" value="FBOX"/>
    <property type="match status" value="1"/>
</dbReference>
<feature type="domain" description="F-box" evidence="2">
    <location>
        <begin position="389"/>
        <end position="436"/>
    </location>
</feature>
<dbReference type="InParanoid" id="A0A165JQU3"/>
<protein>
    <recommendedName>
        <fullName evidence="2">F-box domain-containing protein</fullName>
    </recommendedName>
</protein>
<evidence type="ECO:0000259" key="2">
    <source>
        <dbReference type="PROSITE" id="PS50181"/>
    </source>
</evidence>
<dbReference type="EMBL" id="KV425961">
    <property type="protein sequence ID" value="KZV95202.1"/>
    <property type="molecule type" value="Genomic_DNA"/>
</dbReference>
<dbReference type="PANTHER" id="PTHR10963:SF24">
    <property type="entry name" value="GLYCOSIDASE C21B10.07-RELATED"/>
    <property type="match status" value="1"/>
</dbReference>
<keyword evidence="4" id="KW-1185">Reference proteome</keyword>
<dbReference type="AlphaFoldDB" id="A0A165JQU3"/>
<name>A0A165JQU3_EXIGL</name>
<dbReference type="SUPFAM" id="SSF81383">
    <property type="entry name" value="F-box domain"/>
    <property type="match status" value="1"/>
</dbReference>
<dbReference type="Gene3D" id="1.20.1280.50">
    <property type="match status" value="1"/>
</dbReference>
<dbReference type="STRING" id="1314781.A0A165JQU3"/>
<evidence type="ECO:0000313" key="4">
    <source>
        <dbReference type="Proteomes" id="UP000077266"/>
    </source>
</evidence>
<dbReference type="OrthoDB" id="192832at2759"/>
<dbReference type="InterPro" id="IPR050546">
    <property type="entry name" value="Glycosyl_Hydrlase_16"/>
</dbReference>
<feature type="chain" id="PRO_5007860249" description="F-box domain-containing protein" evidence="1">
    <location>
        <begin position="19"/>
        <end position="871"/>
    </location>
</feature>